<feature type="compositionally biased region" description="Polar residues" evidence="2">
    <location>
        <begin position="1017"/>
        <end position="1036"/>
    </location>
</feature>
<feature type="compositionally biased region" description="Basic and acidic residues" evidence="2">
    <location>
        <begin position="1666"/>
        <end position="1675"/>
    </location>
</feature>
<feature type="coiled-coil region" evidence="1">
    <location>
        <begin position="1442"/>
        <end position="1469"/>
    </location>
</feature>
<dbReference type="EMBL" id="GGYP01001251">
    <property type="protein sequence ID" value="MDE46022.1"/>
    <property type="molecule type" value="Transcribed_RNA"/>
</dbReference>
<feature type="region of interest" description="Disordered" evidence="2">
    <location>
        <begin position="1353"/>
        <end position="1383"/>
    </location>
</feature>
<feature type="region of interest" description="Disordered" evidence="2">
    <location>
        <begin position="1143"/>
        <end position="1167"/>
    </location>
</feature>
<feature type="region of interest" description="Disordered" evidence="2">
    <location>
        <begin position="1086"/>
        <end position="1130"/>
    </location>
</feature>
<keyword evidence="1" id="KW-0175">Coiled coil</keyword>
<feature type="compositionally biased region" description="Polar residues" evidence="2">
    <location>
        <begin position="518"/>
        <end position="534"/>
    </location>
</feature>
<evidence type="ECO:0000256" key="2">
    <source>
        <dbReference type="SAM" id="MobiDB-lite"/>
    </source>
</evidence>
<sequence>MTKTLAPAKLSITTTKTSLNSTQPRYTSSLLATQRSSTTNTSSSIRNGSARLQNTSRLPAAVHGSAGQPVDSLSSSPLSPSMSNSRTSTTSDSISERSIPSSSISKLASTTNGRSSKIDSVIPGRRSLTATARSKTSTSSSSTILDAPVTSKSRLSAPKVSQFSSTLPKLVATKSVVNQNTSSPRVQTAASAQCDKSSSLKTSNSSCSKIRQLKQPTGIESVNRAISRVTPIIPASKISNRPKGNGLPKPPVCMGGRLNNLVAVVRPQQQQQQPAQQDDKRGEDVPVTRSNATTKACLSSAEVVVVGRQQELEHEAAARLTSVGAPTTIKLKTTQRRGSSGSKREEDHGAKNEAANLNHKDVNSPTEAAAVTALEAKEGLEEGEAIEEATARTTTTSTVNNQNCLTNNLRDQQDEKERPREKDDEGLVSGHEVVCASKECKQDEDGRGESCLGSGEDVSERTTSGCNGQNGPKKIRPDILVSISPSASSSPRPLVTVPTMAISLEPSSSSLLPPPSSVRGNKSTPASETKSLTTKKNDKDGQNGGVPATDSQIASSSAGSSGGGGKLSDIKQHEKRLEQQINKCLSSQHAHTRMPKLQQKQHDDDLANSNKCLHNNKMGKRGSNLQQPPPRSLDSRSAGKHEIGSDSLCSKSTIRSTRAAAASSSATTTNLCGLVSGMDAHSISASHVVSKPMGHRVLSLMMLDAGLVPAGRDQPTNETRKSHVCLQSEPLTLEQPNRLIEFPSHINDLGDNNNNDADLDIEHETSKSNAPSSQMITNRVDANNCIENTNLYLDELALNCGFDQPRNQANCIETSIEQTRAAARLERFSLFGFQSESIVRGASISLPSSPRLPRASQRRAGANDPSQQQRLQPPASDRKFEHLDLDHAQLINERKSYQRATERWYSPVRKCSVTTTTSEPASTKTNLTCDDNNRRLEIHSATSSCSSLNSHCPPMLSLSNQLDAMEFSRMIKANVDRVSRSWAANRDQHQQQNHEIRLVSAAASTIPLEVNDSKTEVFQSRSQLEIRPQPQQSSSPDRTEQIHKLPYQRPLLLCDESDLTCDGSKDNLSSKIDRLDALRRATEKMRASGFNESELESSGNNRSTHQLGLDKECSIGSPPPANTTRQAVSSNADEIKMLDQQSGLLKLEPRPSGRQPRSNSIGGQEFHHLGGEYHSQRLKQQTHALHSRFVDSNQFYNQKVRDYGGSSQYNHNITADRSISPSGLTSGGGRPADFYVPKRSSSIKYPLDKQQPLARNQIHASLECLNTIYSDYGQQNQKQQSLSNHHPRQYTQHLHLQQQQHQQQQPFKHRPSFQSNHYANTYVLSAVPTDTIVNQSAEQDLAAAAMASPQHYQPILSSGGGSISSSKMDGSMSQSPQSHSHYLAQGSFNNRSTVPISHSPLHRRIVPGPMASILNQITSSTSNPLRAGHSSLSLASSTYLIEDKLQNEIKQLQSELKSEKEKNEALSSQLNINSNLMAAFEQSLTTLNSRLRQVTAISERKDRELELLRSQLDSSNRLAVVESSCETSEKSTSPINGPQNGNLDHDAAAVHLSKSHATSQPVDKNGVDDQTGARDEQTLLKIIEDLKRQLIEKDRLLTDTRLEALSAAHQLEQLESRMNGEQSMMANEDDLDEGVMVVNHSPSDSDAITDSAHFGDQHNTLSHRSSHYDHSNHSADHHHHQQSQPMQAHQHKSQKDCNNSLEDMILFTPTQGHKTTSSESRAGGGGGLSGTSSNQSNDDTHEMMHLHRKQRQLDSHSDQSSSDYHDDDKSPGDMTSQQQEFGARNNGTAGQTFEAHDGKTMNKMLDKLLVSN</sequence>
<gene>
    <name evidence="3" type="primary">NAV1_1</name>
    <name evidence="3" type="ORF">g.3824</name>
</gene>
<proteinExistence type="predicted"/>
<accession>A0A6G1S7U2</accession>
<feature type="region of interest" description="Disordered" evidence="2">
    <location>
        <begin position="327"/>
        <end position="361"/>
    </location>
</feature>
<feature type="compositionally biased region" description="Basic and acidic residues" evidence="2">
    <location>
        <begin position="1738"/>
        <end position="1771"/>
    </location>
</feature>
<feature type="compositionally biased region" description="Polar residues" evidence="2">
    <location>
        <begin position="1096"/>
        <end position="1106"/>
    </location>
</feature>
<feature type="region of interest" description="Disordered" evidence="2">
    <location>
        <begin position="389"/>
        <end position="476"/>
    </location>
</feature>
<feature type="compositionally biased region" description="Polar residues" evidence="2">
    <location>
        <begin position="461"/>
        <end position="470"/>
    </location>
</feature>
<feature type="region of interest" description="Disordered" evidence="2">
    <location>
        <begin position="1213"/>
        <end position="1237"/>
    </location>
</feature>
<feature type="compositionally biased region" description="Polar residues" evidence="2">
    <location>
        <begin position="1275"/>
        <end position="1284"/>
    </location>
</feature>
<feature type="compositionally biased region" description="Polar residues" evidence="2">
    <location>
        <begin position="1773"/>
        <end position="1791"/>
    </location>
</feature>
<feature type="region of interest" description="Disordered" evidence="2">
    <location>
        <begin position="1275"/>
        <end position="1313"/>
    </location>
</feature>
<feature type="compositionally biased region" description="Basic and acidic residues" evidence="2">
    <location>
        <begin position="438"/>
        <end position="448"/>
    </location>
</feature>
<feature type="compositionally biased region" description="Basic and acidic residues" evidence="2">
    <location>
        <begin position="342"/>
        <end position="351"/>
    </location>
</feature>
<feature type="compositionally biased region" description="Low complexity" evidence="2">
    <location>
        <begin position="1363"/>
        <end position="1375"/>
    </location>
</feature>
<feature type="coiled-coil region" evidence="1">
    <location>
        <begin position="1583"/>
        <end position="1631"/>
    </location>
</feature>
<feature type="region of interest" description="Disordered" evidence="2">
    <location>
        <begin position="1017"/>
        <end position="1041"/>
    </location>
</feature>
<feature type="compositionally biased region" description="Low complexity" evidence="2">
    <location>
        <begin position="125"/>
        <end position="143"/>
    </location>
</feature>
<reference evidence="3" key="1">
    <citation type="submission" date="2018-10" db="EMBL/GenBank/DDBJ databases">
        <title>Transcriptome assembly of Aceria tosichella (Wheat curl mite) Type 2.</title>
        <authorList>
            <person name="Scully E.D."/>
            <person name="Geib S.M."/>
            <person name="Palmer N.A."/>
            <person name="Gupta A.K."/>
            <person name="Sarath G."/>
            <person name="Tatineni S."/>
        </authorList>
    </citation>
    <scope>NUCLEOTIDE SEQUENCE</scope>
    <source>
        <strain evidence="3">LincolnNE</strain>
    </source>
</reference>
<feature type="region of interest" description="Disordered" evidence="2">
    <location>
        <begin position="267"/>
        <end position="293"/>
    </location>
</feature>
<feature type="compositionally biased region" description="Polar residues" evidence="2">
    <location>
        <begin position="399"/>
        <end position="410"/>
    </location>
</feature>
<organism evidence="3">
    <name type="scientific">Aceria tosichella</name>
    <name type="common">wheat curl mite</name>
    <dbReference type="NCBI Taxonomy" id="561515"/>
    <lineage>
        <taxon>Eukaryota</taxon>
        <taxon>Metazoa</taxon>
        <taxon>Ecdysozoa</taxon>
        <taxon>Arthropoda</taxon>
        <taxon>Chelicerata</taxon>
        <taxon>Arachnida</taxon>
        <taxon>Acari</taxon>
        <taxon>Acariformes</taxon>
        <taxon>Trombidiformes</taxon>
        <taxon>Prostigmata</taxon>
        <taxon>Eupodina</taxon>
        <taxon>Eriophyoidea</taxon>
        <taxon>Eriophyidae</taxon>
        <taxon>Eriophyinae</taxon>
        <taxon>Aceriini</taxon>
        <taxon>Aceria</taxon>
    </lineage>
</organism>
<feature type="compositionally biased region" description="Polar residues" evidence="2">
    <location>
        <begin position="1213"/>
        <end position="1224"/>
    </location>
</feature>
<evidence type="ECO:0000256" key="1">
    <source>
        <dbReference type="SAM" id="Coils"/>
    </source>
</evidence>
<feature type="compositionally biased region" description="Low complexity" evidence="2">
    <location>
        <begin position="267"/>
        <end position="276"/>
    </location>
</feature>
<feature type="region of interest" description="Disordered" evidence="2">
    <location>
        <begin position="1711"/>
        <end position="1802"/>
    </location>
</feature>
<name>A0A6G1S7U2_9ACAR</name>
<feature type="region of interest" description="Disordered" evidence="2">
    <location>
        <begin position="61"/>
        <end position="163"/>
    </location>
</feature>
<feature type="compositionally biased region" description="Basic and acidic residues" evidence="2">
    <location>
        <begin position="411"/>
        <end position="425"/>
    </location>
</feature>
<feature type="compositionally biased region" description="Polar residues" evidence="2">
    <location>
        <begin position="150"/>
        <end position="163"/>
    </location>
</feature>
<feature type="compositionally biased region" description="Polar residues" evidence="2">
    <location>
        <begin position="330"/>
        <end position="341"/>
    </location>
</feature>
<feature type="region of interest" description="Disordered" evidence="2">
    <location>
        <begin position="844"/>
        <end position="877"/>
    </location>
</feature>
<feature type="region of interest" description="Disordered" evidence="2">
    <location>
        <begin position="16"/>
        <end position="49"/>
    </location>
</feature>
<feature type="compositionally biased region" description="Basic and acidic residues" evidence="2">
    <location>
        <begin position="277"/>
        <end position="286"/>
    </location>
</feature>
<feature type="region of interest" description="Disordered" evidence="2">
    <location>
        <begin position="1641"/>
        <end position="1697"/>
    </location>
</feature>
<feature type="compositionally biased region" description="Low complexity" evidence="2">
    <location>
        <begin position="196"/>
        <end position="207"/>
    </location>
</feature>
<feature type="compositionally biased region" description="Polar residues" evidence="2">
    <location>
        <begin position="16"/>
        <end position="35"/>
    </location>
</feature>
<feature type="region of interest" description="Disordered" evidence="2">
    <location>
        <begin position="178"/>
        <end position="207"/>
    </location>
</feature>
<protein>
    <submittedName>
        <fullName evidence="3">Neuron navigator 1</fullName>
    </submittedName>
</protein>
<feature type="compositionally biased region" description="Low complexity" evidence="2">
    <location>
        <begin position="844"/>
        <end position="860"/>
    </location>
</feature>
<feature type="compositionally biased region" description="Basic and acidic residues" evidence="2">
    <location>
        <begin position="633"/>
        <end position="644"/>
    </location>
</feature>
<feature type="region of interest" description="Disordered" evidence="2">
    <location>
        <begin position="586"/>
        <end position="652"/>
    </location>
</feature>
<feature type="compositionally biased region" description="Polar residues" evidence="2">
    <location>
        <begin position="178"/>
        <end position="195"/>
    </location>
</feature>
<evidence type="ECO:0000313" key="3">
    <source>
        <dbReference type="EMBL" id="MDE46022.1"/>
    </source>
</evidence>
<feature type="compositionally biased region" description="Low complexity" evidence="2">
    <location>
        <begin position="1292"/>
        <end position="1305"/>
    </location>
</feature>
<feature type="compositionally biased region" description="Low complexity" evidence="2">
    <location>
        <begin position="71"/>
        <end position="109"/>
    </location>
</feature>
<feature type="region of interest" description="Disordered" evidence="2">
    <location>
        <begin position="505"/>
        <end position="568"/>
    </location>
</feature>